<dbReference type="InterPro" id="IPR011659">
    <property type="entry name" value="WD40"/>
</dbReference>
<feature type="chain" id="PRO_5047250337" evidence="2">
    <location>
        <begin position="19"/>
        <end position="1093"/>
    </location>
</feature>
<dbReference type="SUPFAM" id="SSF82171">
    <property type="entry name" value="DPP6 N-terminal domain-like"/>
    <property type="match status" value="2"/>
</dbReference>
<dbReference type="RefSeq" id="WP_202007237.1">
    <property type="nucleotide sequence ID" value="NZ_JAERRB010000001.1"/>
</dbReference>
<organism evidence="4 5">
    <name type="scientific">Chryseolinea lacunae</name>
    <dbReference type="NCBI Taxonomy" id="2801331"/>
    <lineage>
        <taxon>Bacteria</taxon>
        <taxon>Pseudomonadati</taxon>
        <taxon>Bacteroidota</taxon>
        <taxon>Cytophagia</taxon>
        <taxon>Cytophagales</taxon>
        <taxon>Fulvivirgaceae</taxon>
        <taxon>Chryseolinea</taxon>
    </lineage>
</organism>
<dbReference type="Gene3D" id="2.30.40.10">
    <property type="entry name" value="Urease, subunit C, domain 1"/>
    <property type="match status" value="1"/>
</dbReference>
<evidence type="ECO:0000256" key="2">
    <source>
        <dbReference type="SAM" id="SignalP"/>
    </source>
</evidence>
<reference evidence="4 5" key="1">
    <citation type="submission" date="2021-01" db="EMBL/GenBank/DDBJ databases">
        <title>Chryseolinea sp. Jin1 Genome sequencing and assembly.</title>
        <authorList>
            <person name="Kim I."/>
        </authorList>
    </citation>
    <scope>NUCLEOTIDE SEQUENCE [LARGE SCALE GENOMIC DNA]</scope>
    <source>
        <strain evidence="4 5">Jin1</strain>
    </source>
</reference>
<dbReference type="PANTHER" id="PTHR36842:SF1">
    <property type="entry name" value="PROTEIN TOLB"/>
    <property type="match status" value="1"/>
</dbReference>
<evidence type="ECO:0000256" key="1">
    <source>
        <dbReference type="ARBA" id="ARBA00009820"/>
    </source>
</evidence>
<feature type="signal peptide" evidence="2">
    <location>
        <begin position="1"/>
        <end position="18"/>
    </location>
</feature>
<dbReference type="SUPFAM" id="SSF51556">
    <property type="entry name" value="Metallo-dependent hydrolases"/>
    <property type="match status" value="1"/>
</dbReference>
<name>A0ABS1KLE1_9BACT</name>
<dbReference type="InterPro" id="IPR032466">
    <property type="entry name" value="Metal_Hydrolase"/>
</dbReference>
<dbReference type="InterPro" id="IPR006680">
    <property type="entry name" value="Amidohydro-rel"/>
</dbReference>
<keyword evidence="5" id="KW-1185">Reference proteome</keyword>
<dbReference type="Pfam" id="PF01979">
    <property type="entry name" value="Amidohydro_1"/>
    <property type="match status" value="1"/>
</dbReference>
<sequence length="1093" mass="120728">MKSFLTLTLLAASLLLHAQDKDKKWDVSNPPADAKIKDVKISTDEGTWLNVDVSPDGKEIVFDLLGDLYVLPITGGTAKALRTGVPMDVQPRYSPDGKSIAFISDAGGGDNIWVMKRDGSDAKQITTEDFRLLNNATWTPDGNYLVARKHFTSQRSLGAGEMWMYHVTGGSGLQITKRKNDQQDVNEPTVSPDGQYLYYSEDMYPGGFFQYNKDPNSQIYVIKRYDFNKGETDIVTGGPGGAARPQVSRNGSKLAFVRRVREKSVLYIHDLKTGEEWPIYDDLSKDQQEAWAIYGVYPGFSWTPDDAAIVLWSKGKIKSINVTSQKVSDIPFHVDATIKVAEALHFKNSAFSETFDSKAIRNAVTSPDGKTLLFNAAGYLWKKDLPNGTPARLTASKDLEFEPAFSANGNEMAYVTWSDETSGAIVTLNLKTKGAKPVKITTEKGIYRTPSFSPDGSKIVFVKEEGNDHQGYTYTKNPGIYWIATAGGTAKLIQREGEYPQFNAAGTRVFYQSGGYLFGNLTKTLKSVRLDGGDDRALATSKYANRLVVSPDEKWIAFTQLHKAFVSAMPALGQTLDLDSRSTSVPVSQLSRDAGINLHWSGDSKKIYWTLGDQYFSNDLNKRFKFLAGAPDSIPPLDTAGVKIGLKIKSDAPDGRIAFTGAKIITMEGGSVIENGTIVIFKNKIEAIGKTGEVTIPAGTKVIDAKGKTIMPGIIDVHAHLGNFRYGLSPQQQWEYFANLAYGVTSAHDPSSNSEMIFSQSEMIKAGNMVGPRVFSTGVILYGADGDFKAMVNNLDDARSAIRRTKAFGAFSVKSYNQPRREQRQQIIQASRELGIEVVPEGGSTFYHNISMIMDGHTGIEHNIPVAPLYNDVVTLWKNSKTGYTPTLIVNYAGLTGEYFWYQNTNVWENEKLLTFTPRAIVDARSRHRTMVPPKEYENGHMLTSRACKTLSDAGVRINLGAHGQLQGLGAHWELWMLVQGGMTPMEALTSATLNGAAYLGMDDQIGSLKAGKLADLLVLDKDPLADITNSNSIVYTMANGRLYDASTLNETGNYTTPRKKFFWEQNRYNQSYHWHEETQSFQSLHCSCQTMH</sequence>
<dbReference type="EMBL" id="JAERRB010000001">
    <property type="protein sequence ID" value="MBL0740165.1"/>
    <property type="molecule type" value="Genomic_DNA"/>
</dbReference>
<dbReference type="PANTHER" id="PTHR36842">
    <property type="entry name" value="PROTEIN TOLB HOMOLOG"/>
    <property type="match status" value="1"/>
</dbReference>
<accession>A0ABS1KLE1</accession>
<dbReference type="Pfam" id="PF07676">
    <property type="entry name" value="PD40"/>
    <property type="match status" value="3"/>
</dbReference>
<evidence type="ECO:0000313" key="4">
    <source>
        <dbReference type="EMBL" id="MBL0740165.1"/>
    </source>
</evidence>
<evidence type="ECO:0000313" key="5">
    <source>
        <dbReference type="Proteomes" id="UP000613030"/>
    </source>
</evidence>
<dbReference type="Gene3D" id="2.120.10.30">
    <property type="entry name" value="TolB, C-terminal domain"/>
    <property type="match status" value="2"/>
</dbReference>
<proteinExistence type="inferred from homology"/>
<gene>
    <name evidence="4" type="ORF">JI741_02990</name>
</gene>
<dbReference type="InterPro" id="IPR011059">
    <property type="entry name" value="Metal-dep_hydrolase_composite"/>
</dbReference>
<keyword evidence="2" id="KW-0732">Signal</keyword>
<feature type="domain" description="Amidohydrolase-related" evidence="3">
    <location>
        <begin position="955"/>
        <end position="1043"/>
    </location>
</feature>
<dbReference type="Proteomes" id="UP000613030">
    <property type="component" value="Unassembled WGS sequence"/>
</dbReference>
<dbReference type="InterPro" id="IPR011042">
    <property type="entry name" value="6-blade_b-propeller_TolB-like"/>
</dbReference>
<dbReference type="SUPFAM" id="SSF51338">
    <property type="entry name" value="Composite domain of metallo-dependent hydrolases"/>
    <property type="match status" value="1"/>
</dbReference>
<comment type="caution">
    <text evidence="4">The sequence shown here is derived from an EMBL/GenBank/DDBJ whole genome shotgun (WGS) entry which is preliminary data.</text>
</comment>
<dbReference type="Gene3D" id="3.20.20.140">
    <property type="entry name" value="Metal-dependent hydrolases"/>
    <property type="match status" value="1"/>
</dbReference>
<comment type="similarity">
    <text evidence="1">Belongs to the TolB family.</text>
</comment>
<protein>
    <submittedName>
        <fullName evidence="4">PD40 domain-containing protein</fullName>
    </submittedName>
</protein>
<evidence type="ECO:0000259" key="3">
    <source>
        <dbReference type="Pfam" id="PF01979"/>
    </source>
</evidence>